<dbReference type="Gene3D" id="3.40.1580.20">
    <property type="entry name" value="Syd protein"/>
    <property type="match status" value="1"/>
</dbReference>
<dbReference type="Proteomes" id="UP001499915">
    <property type="component" value="Unassembled WGS sequence"/>
</dbReference>
<name>A0ABP3TA85_9GAMM</name>
<dbReference type="EMBL" id="BAAAET010000001">
    <property type="protein sequence ID" value="GAA0687265.1"/>
    <property type="molecule type" value="Genomic_DNA"/>
</dbReference>
<sequence>MIDANTAKALDDFMARLETVHTSSGWPRLPYDPDWPSPCYQHTANGGVAVGWRPVRNAEGTDMFLRLAEALELELHPDIVEFFSRYWSDPLPAQLPDGRHICLLQAWNAEDMERLRSNLIGHALSKQKQKRPLTLFFGTLEPDSDLFLSLDNQNGSIWLERPGKAPQEKLADTMAEFLHSLTPLQIADQH</sequence>
<keyword evidence="2" id="KW-0997">Cell inner membrane</keyword>
<protein>
    <recommendedName>
        <fullName evidence="6">SecY interacting protein Syd</fullName>
    </recommendedName>
</protein>
<gene>
    <name evidence="4" type="ORF">GCM10009104_11660</name>
</gene>
<comment type="caution">
    <text evidence="4">The sequence shown here is derived from an EMBL/GenBank/DDBJ whole genome shotgun (WGS) entry which is preliminary data.</text>
</comment>
<keyword evidence="1" id="KW-1003">Cell membrane</keyword>
<proteinExistence type="predicted"/>
<reference evidence="5" key="1">
    <citation type="journal article" date="2019" name="Int. J. Syst. Evol. Microbiol.">
        <title>The Global Catalogue of Microorganisms (GCM) 10K type strain sequencing project: providing services to taxonomists for standard genome sequencing and annotation.</title>
        <authorList>
            <consortium name="The Broad Institute Genomics Platform"/>
            <consortium name="The Broad Institute Genome Sequencing Center for Infectious Disease"/>
            <person name="Wu L."/>
            <person name="Ma J."/>
        </authorList>
    </citation>
    <scope>NUCLEOTIDE SEQUENCE [LARGE SCALE GENOMIC DNA]</scope>
    <source>
        <strain evidence="5">JCM 15134</strain>
    </source>
</reference>
<dbReference type="InterPro" id="IPR009948">
    <property type="entry name" value="Syd"/>
</dbReference>
<dbReference type="Pfam" id="PF07348">
    <property type="entry name" value="Syd"/>
    <property type="match status" value="1"/>
</dbReference>
<evidence type="ECO:0000256" key="3">
    <source>
        <dbReference type="ARBA" id="ARBA00023136"/>
    </source>
</evidence>
<organism evidence="4 5">
    <name type="scientific">Marinobacterium maritimum</name>
    <dbReference type="NCBI Taxonomy" id="500162"/>
    <lineage>
        <taxon>Bacteria</taxon>
        <taxon>Pseudomonadati</taxon>
        <taxon>Pseudomonadota</taxon>
        <taxon>Gammaproteobacteria</taxon>
        <taxon>Oceanospirillales</taxon>
        <taxon>Oceanospirillaceae</taxon>
        <taxon>Marinobacterium</taxon>
    </lineage>
</organism>
<dbReference type="NCBIfam" id="NF003439">
    <property type="entry name" value="PRK04968.1"/>
    <property type="match status" value="1"/>
</dbReference>
<dbReference type="InterPro" id="IPR038228">
    <property type="entry name" value="Syd_sf"/>
</dbReference>
<keyword evidence="3" id="KW-0472">Membrane</keyword>
<dbReference type="RefSeq" id="WP_343803614.1">
    <property type="nucleotide sequence ID" value="NZ_BAAAET010000001.1"/>
</dbReference>
<evidence type="ECO:0000256" key="1">
    <source>
        <dbReference type="ARBA" id="ARBA00022475"/>
    </source>
</evidence>
<keyword evidence="5" id="KW-1185">Reference proteome</keyword>
<evidence type="ECO:0000313" key="5">
    <source>
        <dbReference type="Proteomes" id="UP001499915"/>
    </source>
</evidence>
<evidence type="ECO:0008006" key="6">
    <source>
        <dbReference type="Google" id="ProtNLM"/>
    </source>
</evidence>
<evidence type="ECO:0000313" key="4">
    <source>
        <dbReference type="EMBL" id="GAA0687265.1"/>
    </source>
</evidence>
<accession>A0ABP3TA85</accession>
<dbReference type="CDD" id="cd16323">
    <property type="entry name" value="Syd"/>
    <property type="match status" value="1"/>
</dbReference>
<evidence type="ECO:0000256" key="2">
    <source>
        <dbReference type="ARBA" id="ARBA00022519"/>
    </source>
</evidence>